<keyword evidence="7" id="KW-1185">Reference proteome</keyword>
<dbReference type="InterPro" id="IPR000184">
    <property type="entry name" value="Bac_surfAg_D15"/>
</dbReference>
<evidence type="ECO:0000256" key="2">
    <source>
        <dbReference type="ARBA" id="ARBA00022452"/>
    </source>
</evidence>
<dbReference type="Pfam" id="PF01103">
    <property type="entry name" value="Omp85"/>
    <property type="match status" value="1"/>
</dbReference>
<comment type="subcellular location">
    <subcellularLocation>
        <location evidence="1">Membrane</location>
    </subcellularLocation>
</comment>
<evidence type="ECO:0000313" key="7">
    <source>
        <dbReference type="Proteomes" id="UP001144205"/>
    </source>
</evidence>
<organism evidence="6 7">
    <name type="scientific">Sinisalibacter aestuarii</name>
    <dbReference type="NCBI Taxonomy" id="2949426"/>
    <lineage>
        <taxon>Bacteria</taxon>
        <taxon>Pseudomonadati</taxon>
        <taxon>Pseudomonadota</taxon>
        <taxon>Alphaproteobacteria</taxon>
        <taxon>Rhodobacterales</taxon>
        <taxon>Roseobacteraceae</taxon>
        <taxon>Sinisalibacter</taxon>
    </lineage>
</organism>
<accession>A0ABQ5LX35</accession>
<keyword evidence="2" id="KW-1134">Transmembrane beta strand</keyword>
<dbReference type="Proteomes" id="UP001144205">
    <property type="component" value="Unassembled WGS sequence"/>
</dbReference>
<evidence type="ECO:0000256" key="4">
    <source>
        <dbReference type="SAM" id="SignalP"/>
    </source>
</evidence>
<gene>
    <name evidence="6" type="ORF">STA1M1_34210</name>
</gene>
<keyword evidence="3" id="KW-0472">Membrane</keyword>
<dbReference type="EMBL" id="BROH01000013">
    <property type="protein sequence ID" value="GKY89552.1"/>
    <property type="molecule type" value="Genomic_DNA"/>
</dbReference>
<dbReference type="PANTHER" id="PTHR12815">
    <property type="entry name" value="SORTING AND ASSEMBLY MACHINERY SAMM50 PROTEIN FAMILY MEMBER"/>
    <property type="match status" value="1"/>
</dbReference>
<dbReference type="InterPro" id="IPR039910">
    <property type="entry name" value="D15-like"/>
</dbReference>
<proteinExistence type="predicted"/>
<keyword evidence="4" id="KW-0732">Signal</keyword>
<dbReference type="PANTHER" id="PTHR12815:SF42">
    <property type="entry name" value="BACTERIAL SURFACE ANTIGEN (D15) DOMAIN-CONTAINING PROTEIN"/>
    <property type="match status" value="1"/>
</dbReference>
<feature type="signal peptide" evidence="4">
    <location>
        <begin position="1"/>
        <end position="22"/>
    </location>
</feature>
<reference evidence="6" key="1">
    <citation type="journal article" date="2023" name="Int. J. Syst. Evol. Microbiol.">
        <title>Sinisalibacter aestuarii sp. nov., isolated from estuarine sediment of the Arakawa River.</title>
        <authorList>
            <person name="Arafat S.T."/>
            <person name="Hirano S."/>
            <person name="Sato A."/>
            <person name="Takeuchi K."/>
            <person name="Yasuda T."/>
            <person name="Terahara T."/>
            <person name="Hamada M."/>
            <person name="Kobayashi T."/>
        </authorList>
    </citation>
    <scope>NUCLEOTIDE SEQUENCE</scope>
    <source>
        <strain evidence="6">B-399</strain>
    </source>
</reference>
<name>A0ABQ5LX35_9RHOB</name>
<feature type="chain" id="PRO_5046341965" evidence="4">
    <location>
        <begin position="23"/>
        <end position="598"/>
    </location>
</feature>
<evidence type="ECO:0000259" key="5">
    <source>
        <dbReference type="Pfam" id="PF01103"/>
    </source>
</evidence>
<comment type="caution">
    <text evidence="6">The sequence shown here is derived from an EMBL/GenBank/DDBJ whole genome shotgun (WGS) entry which is preliminary data.</text>
</comment>
<dbReference type="Gene3D" id="2.40.160.50">
    <property type="entry name" value="membrane protein fhac: a member of the omp85/tpsb transporter family"/>
    <property type="match status" value="1"/>
</dbReference>
<feature type="domain" description="Bacterial surface antigen (D15)" evidence="5">
    <location>
        <begin position="302"/>
        <end position="598"/>
    </location>
</feature>
<evidence type="ECO:0000256" key="1">
    <source>
        <dbReference type="ARBA" id="ARBA00004370"/>
    </source>
</evidence>
<sequence length="598" mass="62330">MRANRLTTAMGFLAALALSAAAAPAFDRLDFAVGGDDARVAAALESASLLATQQGDPDTDPRDVLAAARADYGRLLNALYSEGHYGGVIHILVDGQEAAGISPFAAPARIGRVQVNVTPGPKFRFDKAEILPLAPGTSPATDFRSGAIARSTAIQGAVSTAVEDWRDAGRAKAAVTSQSITADHRDATLDAQVGLTPGPIVRFGNLVQLTPSAVRAERIARIAGLRTGLIFSPARLALVAERLRRTGAFSSVSLTEAEVLGPGNRMDIALSVADEKPRRFGFGVELQSLDGLAVSGYWLHRNLLGGAERLRIDAEISGIDGTLPGMDATLAARLDIPAAFGTDTDAFVTLDAEYTDDPAFRLYQGGGSFGVHRRFSARLDGELGLAYHYAIYRDDLGTRRFSLVSAPGTLTWDGRNSQLDPSTGLYLNADLEPFHDISSGITGARAWLDGRAYYGLAEDRFVFAGRVLVGSVIGADATAVPPDYLFFSGGGGTVRGFPYQSLGIDIGGGDTIGGRAFLGASGELRYRVSDTIGLVGFADIGTLGAASFLDGGGGTQIGAGVGLRYYTGLGPIRLDVALPVSGPGADGAQLYLGIGQSF</sequence>
<evidence type="ECO:0000313" key="6">
    <source>
        <dbReference type="EMBL" id="GKY89552.1"/>
    </source>
</evidence>
<evidence type="ECO:0000256" key="3">
    <source>
        <dbReference type="ARBA" id="ARBA00023136"/>
    </source>
</evidence>
<protein>
    <submittedName>
        <fullName evidence="6">Outer membrane protein assembly factor</fullName>
    </submittedName>
</protein>
<keyword evidence="2" id="KW-0812">Transmembrane</keyword>